<dbReference type="Pfam" id="PF02685">
    <property type="entry name" value="Glucokinase"/>
    <property type="match status" value="1"/>
</dbReference>
<dbReference type="NCBIfam" id="NF001416">
    <property type="entry name" value="PRK00292.1-3"/>
    <property type="match status" value="1"/>
</dbReference>
<evidence type="ECO:0000313" key="5">
    <source>
        <dbReference type="EMBL" id="CDH47211.1"/>
    </source>
</evidence>
<name>A0A7U7J4F9_9GAMM</name>
<dbReference type="EMBL" id="CBTK010000295">
    <property type="protein sequence ID" value="CDH47211.1"/>
    <property type="molecule type" value="Genomic_DNA"/>
</dbReference>
<dbReference type="GO" id="GO:0005829">
    <property type="term" value="C:cytosol"/>
    <property type="evidence" value="ECO:0007669"/>
    <property type="project" value="TreeGrafter"/>
</dbReference>
<accession>A0A7U7J4F9</accession>
<dbReference type="InterPro" id="IPR003836">
    <property type="entry name" value="Glucokinase"/>
</dbReference>
<keyword evidence="2 3" id="KW-0418">Kinase</keyword>
<keyword evidence="3" id="KW-0067">ATP-binding</keyword>
<dbReference type="OrthoDB" id="9800595at2"/>
<keyword evidence="3" id="KW-0547">Nucleotide-binding</keyword>
<dbReference type="Gene3D" id="3.40.367.20">
    <property type="match status" value="1"/>
</dbReference>
<evidence type="ECO:0000256" key="3">
    <source>
        <dbReference type="HAMAP-Rule" id="MF_00524"/>
    </source>
</evidence>
<evidence type="ECO:0000256" key="1">
    <source>
        <dbReference type="ARBA" id="ARBA00022679"/>
    </source>
</evidence>
<comment type="similarity">
    <text evidence="3 4">Belongs to the bacterial glucokinase family.</text>
</comment>
<comment type="subcellular location">
    <subcellularLocation>
        <location evidence="3">Cytoplasm</location>
    </subcellularLocation>
</comment>
<dbReference type="Gene3D" id="3.30.420.40">
    <property type="match status" value="1"/>
</dbReference>
<dbReference type="SUPFAM" id="SSF53067">
    <property type="entry name" value="Actin-like ATPase domain"/>
    <property type="match status" value="1"/>
</dbReference>
<dbReference type="GO" id="GO:0006096">
    <property type="term" value="P:glycolytic process"/>
    <property type="evidence" value="ECO:0007669"/>
    <property type="project" value="UniProtKB-UniRule"/>
</dbReference>
<keyword evidence="1 3" id="KW-0808">Transferase</keyword>
<evidence type="ECO:0000256" key="2">
    <source>
        <dbReference type="ARBA" id="ARBA00022777"/>
    </source>
</evidence>
<keyword evidence="6" id="KW-1185">Reference proteome</keyword>
<keyword evidence="3" id="KW-0324">Glycolysis</keyword>
<comment type="caution">
    <text evidence="5">The sequence shown here is derived from an EMBL/GenBank/DDBJ whole genome shotgun (WGS) entry which is preliminary data.</text>
</comment>
<dbReference type="InterPro" id="IPR043129">
    <property type="entry name" value="ATPase_NBD"/>
</dbReference>
<evidence type="ECO:0000313" key="6">
    <source>
        <dbReference type="Proteomes" id="UP000019184"/>
    </source>
</evidence>
<dbReference type="GO" id="GO:0005524">
    <property type="term" value="F:ATP binding"/>
    <property type="evidence" value="ECO:0007669"/>
    <property type="project" value="UniProtKB-UniRule"/>
</dbReference>
<reference evidence="5 6" key="1">
    <citation type="journal article" date="2014" name="ISME J.">
        <title>Candidatus Competibacter-lineage genomes retrieved from metagenomes reveal functional metabolic diversity.</title>
        <authorList>
            <person name="McIlroy S.J."/>
            <person name="Albertsen M."/>
            <person name="Andresen E.K."/>
            <person name="Saunders A.M."/>
            <person name="Kristiansen R."/>
            <person name="Stokholm-Bjerregaard M."/>
            <person name="Nielsen K.L."/>
            <person name="Nielsen P.H."/>
        </authorList>
    </citation>
    <scope>NUCLEOTIDE SEQUENCE [LARGE SCALE GENOMIC DNA]</scope>
    <source>
        <strain evidence="5 6">Run_B_J11</strain>
    </source>
</reference>
<keyword evidence="3" id="KW-0963">Cytoplasm</keyword>
<gene>
    <name evidence="3 5" type="primary">glk</name>
    <name evidence="5" type="ORF">BN874_770061</name>
</gene>
<dbReference type="GO" id="GO:0004340">
    <property type="term" value="F:glucokinase activity"/>
    <property type="evidence" value="ECO:0007669"/>
    <property type="project" value="UniProtKB-UniRule"/>
</dbReference>
<dbReference type="AlphaFoldDB" id="A0A7U7J4F9"/>
<protein>
    <recommendedName>
        <fullName evidence="3">Glucokinase</fullName>
        <ecNumber evidence="3">2.7.1.2</ecNumber>
    </recommendedName>
    <alternativeName>
        <fullName evidence="3">Glucose kinase</fullName>
    </alternativeName>
</protein>
<dbReference type="CDD" id="cd24008">
    <property type="entry name" value="ASKHA_NBD_GLK"/>
    <property type="match status" value="1"/>
</dbReference>
<evidence type="ECO:0000256" key="4">
    <source>
        <dbReference type="RuleBase" id="RU004046"/>
    </source>
</evidence>
<proteinExistence type="inferred from homology"/>
<dbReference type="EC" id="2.7.1.2" evidence="3"/>
<dbReference type="Proteomes" id="UP000019184">
    <property type="component" value="Unassembled WGS sequence"/>
</dbReference>
<dbReference type="PANTHER" id="PTHR47690:SF1">
    <property type="entry name" value="GLUCOKINASE"/>
    <property type="match status" value="1"/>
</dbReference>
<dbReference type="InterPro" id="IPR050201">
    <property type="entry name" value="Bacterial_glucokinase"/>
</dbReference>
<sequence length="319" mass="33659">MAKNRSEHPDLIADIGGTNARFARIDAQRRPYAEHLLACADFPNLSAATEAYLASVGGPRPTQAAVAVATPITGDWIQFTNSAWSFSTETTQRELGLDRLLILNDFTALALALPLLNSDERRAVGGGTAVAEAPIGLIGPGTGLGVSGLVWSGSRWIPLQTEGGHVTFSPLNEKEWAISRILQRQFGHVSPERLLAGPGLINLYTALAEVEGWPTEKLNPADISDRGLAGSCPHCVDVLNLFCGALGAAAGNLALTLGARGGVYIGGGIVPRLGEFFDHSTFRAHFEAKGRFSDYLATIPTWVITAANPALRGVAAALE</sequence>
<organism evidence="5 6">
    <name type="scientific">Candidatus Contendobacter odensis Run_B_J11</name>
    <dbReference type="NCBI Taxonomy" id="1400861"/>
    <lineage>
        <taxon>Bacteria</taxon>
        <taxon>Pseudomonadati</taxon>
        <taxon>Pseudomonadota</taxon>
        <taxon>Gammaproteobacteria</taxon>
        <taxon>Candidatus Competibacteraceae</taxon>
        <taxon>Candidatus Contendibacter</taxon>
    </lineage>
</organism>
<dbReference type="PANTHER" id="PTHR47690">
    <property type="entry name" value="GLUCOKINASE"/>
    <property type="match status" value="1"/>
</dbReference>
<comment type="catalytic activity">
    <reaction evidence="3">
        <text>D-glucose + ATP = D-glucose 6-phosphate + ADP + H(+)</text>
        <dbReference type="Rhea" id="RHEA:17825"/>
        <dbReference type="ChEBI" id="CHEBI:4167"/>
        <dbReference type="ChEBI" id="CHEBI:15378"/>
        <dbReference type="ChEBI" id="CHEBI:30616"/>
        <dbReference type="ChEBI" id="CHEBI:61548"/>
        <dbReference type="ChEBI" id="CHEBI:456216"/>
        <dbReference type="EC" id="2.7.1.2"/>
    </reaction>
</comment>
<dbReference type="RefSeq" id="WP_034435956.1">
    <property type="nucleotide sequence ID" value="NZ_CBTK010000295.1"/>
</dbReference>
<dbReference type="HAMAP" id="MF_00524">
    <property type="entry name" value="Glucokinase"/>
    <property type="match status" value="1"/>
</dbReference>
<feature type="binding site" evidence="3">
    <location>
        <begin position="13"/>
        <end position="18"/>
    </location>
    <ligand>
        <name>ATP</name>
        <dbReference type="ChEBI" id="CHEBI:30616"/>
    </ligand>
</feature>
<dbReference type="GO" id="GO:0005536">
    <property type="term" value="F:D-glucose binding"/>
    <property type="evidence" value="ECO:0007669"/>
    <property type="project" value="InterPro"/>
</dbReference>
<dbReference type="NCBIfam" id="TIGR00749">
    <property type="entry name" value="glk"/>
    <property type="match status" value="1"/>
</dbReference>